<proteinExistence type="predicted"/>
<organism evidence="2 3">
    <name type="scientific">Ficus carica</name>
    <name type="common">Common fig</name>
    <dbReference type="NCBI Taxonomy" id="3494"/>
    <lineage>
        <taxon>Eukaryota</taxon>
        <taxon>Viridiplantae</taxon>
        <taxon>Streptophyta</taxon>
        <taxon>Embryophyta</taxon>
        <taxon>Tracheophyta</taxon>
        <taxon>Spermatophyta</taxon>
        <taxon>Magnoliopsida</taxon>
        <taxon>eudicotyledons</taxon>
        <taxon>Gunneridae</taxon>
        <taxon>Pentapetalae</taxon>
        <taxon>rosids</taxon>
        <taxon>fabids</taxon>
        <taxon>Rosales</taxon>
        <taxon>Moraceae</taxon>
        <taxon>Ficeae</taxon>
        <taxon>Ficus</taxon>
    </lineage>
</organism>
<sequence>MALSQAITVLLFVFSLELFYLTTCQVLIQGKVSCLDCMSKSDLSGIKVLVKCDKVEKLAMATTEDDGTFEVKAPSDINTPPPIPLSCLSKLLGGPNQLYASKKSTTSPIVKTDDSDTSYTLSNPLSFYTSCPSTMDGAKCENMKKLGSSKTIDLPLPREWGLAPSSYYIPFFPIIGIP</sequence>
<dbReference type="EMBL" id="BTGU01000024">
    <property type="protein sequence ID" value="GMN46877.1"/>
    <property type="molecule type" value="Genomic_DNA"/>
</dbReference>
<reference evidence="2" key="1">
    <citation type="submission" date="2023-07" db="EMBL/GenBank/DDBJ databases">
        <title>draft genome sequence of fig (Ficus carica).</title>
        <authorList>
            <person name="Takahashi T."/>
            <person name="Nishimura K."/>
        </authorList>
    </citation>
    <scope>NUCLEOTIDE SEQUENCE</scope>
</reference>
<feature type="signal peptide" evidence="1">
    <location>
        <begin position="1"/>
        <end position="24"/>
    </location>
</feature>
<comment type="caution">
    <text evidence="2">The sequence shown here is derived from an EMBL/GenBank/DDBJ whole genome shotgun (WGS) entry which is preliminary data.</text>
</comment>
<gene>
    <name evidence="2" type="ORF">TIFTF001_016057</name>
</gene>
<name>A0AA88A5K7_FICCA</name>
<dbReference type="Proteomes" id="UP001187192">
    <property type="component" value="Unassembled WGS sequence"/>
</dbReference>
<evidence type="ECO:0000256" key="1">
    <source>
        <dbReference type="SAM" id="SignalP"/>
    </source>
</evidence>
<evidence type="ECO:0008006" key="4">
    <source>
        <dbReference type="Google" id="ProtNLM"/>
    </source>
</evidence>
<evidence type="ECO:0000313" key="2">
    <source>
        <dbReference type="EMBL" id="GMN46877.1"/>
    </source>
</evidence>
<keyword evidence="3" id="KW-1185">Reference proteome</keyword>
<keyword evidence="1" id="KW-0732">Signal</keyword>
<evidence type="ECO:0000313" key="3">
    <source>
        <dbReference type="Proteomes" id="UP001187192"/>
    </source>
</evidence>
<protein>
    <recommendedName>
        <fullName evidence="4">Pollen Ole e 1 allergen and extensin family protein</fullName>
    </recommendedName>
</protein>
<accession>A0AA88A5K7</accession>
<feature type="chain" id="PRO_5041702332" description="Pollen Ole e 1 allergen and extensin family protein" evidence="1">
    <location>
        <begin position="25"/>
        <end position="178"/>
    </location>
</feature>
<dbReference type="AlphaFoldDB" id="A0AA88A5K7"/>